<dbReference type="AlphaFoldDB" id="A0A0E9NHS2"/>
<keyword evidence="5" id="KW-1185">Reference proteome</keyword>
<name>A0A0E9NHS2_SAICN</name>
<comment type="caution">
    <text evidence="4">The sequence shown here is derived from an EMBL/GenBank/DDBJ whole genome shotgun (WGS) entry which is preliminary data.</text>
</comment>
<protein>
    <submittedName>
        <fullName evidence="4">Uncharacterized protein</fullName>
    </submittedName>
</protein>
<dbReference type="Pfam" id="PF10165">
    <property type="entry name" value="Ric8"/>
    <property type="match status" value="1"/>
</dbReference>
<dbReference type="OMA" id="NADPIFT"/>
<gene>
    <name evidence="4" type="ORF">G7K_3404-t1</name>
</gene>
<accession>A0A0E9NHS2</accession>
<dbReference type="GO" id="GO:0007186">
    <property type="term" value="P:G protein-coupled receptor signaling pathway"/>
    <property type="evidence" value="ECO:0007669"/>
    <property type="project" value="TreeGrafter"/>
</dbReference>
<reference evidence="4 5" key="3">
    <citation type="journal article" date="2015" name="Genome Announc.">
        <title>Draft Genome Sequence of the Archiascomycetous Yeast Saitoella complicata.</title>
        <authorList>
            <person name="Yamauchi K."/>
            <person name="Kondo S."/>
            <person name="Hamamoto M."/>
            <person name="Takahashi Y."/>
            <person name="Ogura Y."/>
            <person name="Hayashi T."/>
            <person name="Nishida H."/>
        </authorList>
    </citation>
    <scope>NUCLEOTIDE SEQUENCE [LARGE SCALE GENOMIC DNA]</scope>
    <source>
        <strain evidence="4 5">NRRL Y-17804</strain>
    </source>
</reference>
<dbReference type="GO" id="GO:0001965">
    <property type="term" value="F:G-protein alpha-subunit binding"/>
    <property type="evidence" value="ECO:0007669"/>
    <property type="project" value="TreeGrafter"/>
</dbReference>
<evidence type="ECO:0000256" key="2">
    <source>
        <dbReference type="ARBA" id="ARBA00022658"/>
    </source>
</evidence>
<dbReference type="SUPFAM" id="SSF48371">
    <property type="entry name" value="ARM repeat"/>
    <property type="match status" value="1"/>
</dbReference>
<dbReference type="Proteomes" id="UP000033140">
    <property type="component" value="Unassembled WGS sequence"/>
</dbReference>
<evidence type="ECO:0000256" key="3">
    <source>
        <dbReference type="ARBA" id="ARBA00023186"/>
    </source>
</evidence>
<reference evidence="4 5" key="1">
    <citation type="journal article" date="2011" name="J. Gen. Appl. Microbiol.">
        <title>Draft genome sequencing of the enigmatic yeast Saitoella complicata.</title>
        <authorList>
            <person name="Nishida H."/>
            <person name="Hamamoto M."/>
            <person name="Sugiyama J."/>
        </authorList>
    </citation>
    <scope>NUCLEOTIDE SEQUENCE [LARGE SCALE GENOMIC DNA]</scope>
    <source>
        <strain evidence="4 5">NRRL Y-17804</strain>
    </source>
</reference>
<evidence type="ECO:0000313" key="5">
    <source>
        <dbReference type="Proteomes" id="UP000033140"/>
    </source>
</evidence>
<keyword evidence="3" id="KW-0143">Chaperone</keyword>
<dbReference type="InterPro" id="IPR016024">
    <property type="entry name" value="ARM-type_fold"/>
</dbReference>
<dbReference type="InterPro" id="IPR011989">
    <property type="entry name" value="ARM-like"/>
</dbReference>
<keyword evidence="2" id="KW-0344">Guanine-nucleotide releasing factor</keyword>
<organism evidence="4 5">
    <name type="scientific">Saitoella complicata (strain BCRC 22490 / CBS 7301 / JCM 7358 / NBRC 10748 / NRRL Y-17804)</name>
    <dbReference type="NCBI Taxonomy" id="698492"/>
    <lineage>
        <taxon>Eukaryota</taxon>
        <taxon>Fungi</taxon>
        <taxon>Dikarya</taxon>
        <taxon>Ascomycota</taxon>
        <taxon>Taphrinomycotina</taxon>
        <taxon>Taphrinomycotina incertae sedis</taxon>
        <taxon>Saitoella</taxon>
    </lineage>
</organism>
<reference evidence="4 5" key="2">
    <citation type="journal article" date="2014" name="J. Gen. Appl. Microbiol.">
        <title>The early diverging ascomycetous budding yeast Saitoella complicata has three histone deacetylases belonging to the Clr6, Hos2, and Rpd3 lineages.</title>
        <authorList>
            <person name="Nishida H."/>
            <person name="Matsumoto T."/>
            <person name="Kondo S."/>
            <person name="Hamamoto M."/>
            <person name="Yoshikawa H."/>
        </authorList>
    </citation>
    <scope>NUCLEOTIDE SEQUENCE [LARGE SCALE GENOMIC DNA]</scope>
    <source>
        <strain evidence="4 5">NRRL Y-17804</strain>
    </source>
</reference>
<dbReference type="GO" id="GO:0005737">
    <property type="term" value="C:cytoplasm"/>
    <property type="evidence" value="ECO:0007669"/>
    <property type="project" value="TreeGrafter"/>
</dbReference>
<evidence type="ECO:0000256" key="1">
    <source>
        <dbReference type="ARBA" id="ARBA00009049"/>
    </source>
</evidence>
<dbReference type="STRING" id="698492.A0A0E9NHS2"/>
<dbReference type="EMBL" id="BACD03000021">
    <property type="protein sequence ID" value="GAO49251.1"/>
    <property type="molecule type" value="Genomic_DNA"/>
</dbReference>
<dbReference type="Gene3D" id="1.25.10.10">
    <property type="entry name" value="Leucine-rich Repeat Variant"/>
    <property type="match status" value="1"/>
</dbReference>
<dbReference type="GO" id="GO:0005085">
    <property type="term" value="F:guanyl-nucleotide exchange factor activity"/>
    <property type="evidence" value="ECO:0007669"/>
    <property type="project" value="UniProtKB-KW"/>
</dbReference>
<dbReference type="PANTHER" id="PTHR12425">
    <property type="entry name" value="SYNEMBRYN"/>
    <property type="match status" value="1"/>
</dbReference>
<dbReference type="InterPro" id="IPR019318">
    <property type="entry name" value="Gua_nucleotide_exch_fac_Ric8"/>
</dbReference>
<comment type="similarity">
    <text evidence="1">Belongs to the synembryn family.</text>
</comment>
<evidence type="ECO:0000313" key="4">
    <source>
        <dbReference type="EMBL" id="GAO49251.1"/>
    </source>
</evidence>
<dbReference type="PANTHER" id="PTHR12425:SF5">
    <property type="entry name" value="SYNEMBRYN"/>
    <property type="match status" value="1"/>
</dbReference>
<sequence length="443" mass="48000">MPSARLQAVQELINVLANHVREGTVSSTSILPQLQTLKVLGREPSNCGPICAQIGISTLKSIGLPDGQPTPSSLEALRCLANALLLHPPARVTYVEEGGIENTLKRYESADIDEEFLLGRILFLVTASSGPVIGEMMERAVVQTAIVNHLERASETDVQELQMAAMALAETLKLLFNLAKNEPERVSTLQSTLPPLLRLLRNLRHSSGPPTAPLSHVIDALFGLTPSEAVYQRPENVKRMIDILDLSLRLIDIKNLDSNTSATLDKGLTPLLGLLNNVASGAPEDIREYIKSRLLPSTEERKNPLGKGDGLNAKMIQLMGAGVGVENVKECVGGLLYGLSDSNATKFIQNIGYGNAAGFLLNHGIATPALSDLPQSSSESVNPITGQLVSEEEKIKLGDMTDEEKEREAERLFVLFERLRKTGVVDVQNPIREAVESGRLSEM</sequence>
<proteinExistence type="inferred from homology"/>